<keyword evidence="7" id="KW-1185">Reference proteome</keyword>
<proteinExistence type="inferred from homology"/>
<evidence type="ECO:0000256" key="3">
    <source>
        <dbReference type="ARBA" id="ARBA00023085"/>
    </source>
</evidence>
<name>A0ABP3Q8F6_9PROT</name>
<evidence type="ECO:0000256" key="1">
    <source>
        <dbReference type="ARBA" id="ARBA00008891"/>
    </source>
</evidence>
<evidence type="ECO:0000313" key="6">
    <source>
        <dbReference type="EMBL" id="GAA0581579.1"/>
    </source>
</evidence>
<sequence length="373" mass="39938">MKNFGIRFAVAALCLAASFSGASAERAAAYRVAHDCAGAASCFTSIQAALDAASGEGWVTVKVDAGDFYEKVTIRRPKTVLKGEGVGRTRLHFDAVAQTAGQYHRDHWGTPGSATLTIDADQVTVDGLTIENTYDFLANDALAAGDPRKTGNSQAAAVLLDVHSDRVLIENASLLGYQDTLFANGGRAYIRRSLVAGNIDFIFGNGRLLIADSEIRTRNRASVVAPGDFHSFVVAPSTQLSQAIGIVVYRSRLTREAGVPDNSVALGRPWHPTTRFADGRYADPNAVGQASFIDCFMDAHIHPDHWTTMGGTARDGSKTAIFRPQDSRFSETGSHGPGARHNDIGITWTNPLSMRDVTAAMFAGWPEAQRLAP</sequence>
<dbReference type="InterPro" id="IPR000070">
    <property type="entry name" value="Pectinesterase_cat"/>
</dbReference>
<keyword evidence="4" id="KW-0732">Signal</keyword>
<evidence type="ECO:0000259" key="5">
    <source>
        <dbReference type="Pfam" id="PF01095"/>
    </source>
</evidence>
<dbReference type="EMBL" id="BAAADD010000009">
    <property type="protein sequence ID" value="GAA0581579.1"/>
    <property type="molecule type" value="Genomic_DNA"/>
</dbReference>
<dbReference type="Pfam" id="PF01095">
    <property type="entry name" value="Pectinesterase"/>
    <property type="match status" value="1"/>
</dbReference>
<gene>
    <name evidence="6" type="ORF">GCM10008942_33050</name>
</gene>
<evidence type="ECO:0000313" key="7">
    <source>
        <dbReference type="Proteomes" id="UP001499951"/>
    </source>
</evidence>
<feature type="signal peptide" evidence="4">
    <location>
        <begin position="1"/>
        <end position="24"/>
    </location>
</feature>
<dbReference type="InterPro" id="IPR012334">
    <property type="entry name" value="Pectin_lyas_fold"/>
</dbReference>
<dbReference type="PANTHER" id="PTHR31321:SF57">
    <property type="entry name" value="PECTINESTERASE 53-RELATED"/>
    <property type="match status" value="1"/>
</dbReference>
<keyword evidence="3" id="KW-0063">Aspartyl esterase</keyword>
<keyword evidence="2" id="KW-0378">Hydrolase</keyword>
<comment type="similarity">
    <text evidence="1">Belongs to the pectinesterase family.</text>
</comment>
<feature type="chain" id="PRO_5047123535" description="Pectinesterase catalytic domain-containing protein" evidence="4">
    <location>
        <begin position="25"/>
        <end position="373"/>
    </location>
</feature>
<dbReference type="Gene3D" id="2.160.20.10">
    <property type="entry name" value="Single-stranded right-handed beta-helix, Pectin lyase-like"/>
    <property type="match status" value="1"/>
</dbReference>
<protein>
    <recommendedName>
        <fullName evidence="5">Pectinesterase catalytic domain-containing protein</fullName>
    </recommendedName>
</protein>
<feature type="domain" description="Pectinesterase catalytic" evidence="5">
    <location>
        <begin position="32"/>
        <end position="275"/>
    </location>
</feature>
<dbReference type="SUPFAM" id="SSF51126">
    <property type="entry name" value="Pectin lyase-like"/>
    <property type="match status" value="1"/>
</dbReference>
<reference evidence="7" key="1">
    <citation type="journal article" date="2019" name="Int. J. Syst. Evol. Microbiol.">
        <title>The Global Catalogue of Microorganisms (GCM) 10K type strain sequencing project: providing services to taxonomists for standard genome sequencing and annotation.</title>
        <authorList>
            <consortium name="The Broad Institute Genomics Platform"/>
            <consortium name="The Broad Institute Genome Sequencing Center for Infectious Disease"/>
            <person name="Wu L."/>
            <person name="Ma J."/>
        </authorList>
    </citation>
    <scope>NUCLEOTIDE SEQUENCE [LARGE SCALE GENOMIC DNA]</scope>
    <source>
        <strain evidence="7">JCM 15089</strain>
    </source>
</reference>
<comment type="caution">
    <text evidence="6">The sequence shown here is derived from an EMBL/GenBank/DDBJ whole genome shotgun (WGS) entry which is preliminary data.</text>
</comment>
<accession>A0ABP3Q8F6</accession>
<organism evidence="6 7">
    <name type="scientific">Rhizomicrobium electricum</name>
    <dbReference type="NCBI Taxonomy" id="480070"/>
    <lineage>
        <taxon>Bacteria</taxon>
        <taxon>Pseudomonadati</taxon>
        <taxon>Pseudomonadota</taxon>
        <taxon>Alphaproteobacteria</taxon>
        <taxon>Micropepsales</taxon>
        <taxon>Micropepsaceae</taxon>
        <taxon>Rhizomicrobium</taxon>
    </lineage>
</organism>
<dbReference type="InterPro" id="IPR011050">
    <property type="entry name" value="Pectin_lyase_fold/virulence"/>
</dbReference>
<evidence type="ECO:0000256" key="2">
    <source>
        <dbReference type="ARBA" id="ARBA00022801"/>
    </source>
</evidence>
<evidence type="ECO:0000256" key="4">
    <source>
        <dbReference type="SAM" id="SignalP"/>
    </source>
</evidence>
<dbReference type="PANTHER" id="PTHR31321">
    <property type="entry name" value="ACYL-COA THIOESTER HYDROLASE YBHC-RELATED"/>
    <property type="match status" value="1"/>
</dbReference>
<dbReference type="Proteomes" id="UP001499951">
    <property type="component" value="Unassembled WGS sequence"/>
</dbReference>
<dbReference type="RefSeq" id="WP_166935094.1">
    <property type="nucleotide sequence ID" value="NZ_BAAADD010000009.1"/>
</dbReference>